<evidence type="ECO:0000313" key="2">
    <source>
        <dbReference type="Proteomes" id="UP001234297"/>
    </source>
</evidence>
<evidence type="ECO:0000313" key="1">
    <source>
        <dbReference type="EMBL" id="KAJ8648600.1"/>
    </source>
</evidence>
<organism evidence="1 2">
    <name type="scientific">Persea americana</name>
    <name type="common">Avocado</name>
    <dbReference type="NCBI Taxonomy" id="3435"/>
    <lineage>
        <taxon>Eukaryota</taxon>
        <taxon>Viridiplantae</taxon>
        <taxon>Streptophyta</taxon>
        <taxon>Embryophyta</taxon>
        <taxon>Tracheophyta</taxon>
        <taxon>Spermatophyta</taxon>
        <taxon>Magnoliopsida</taxon>
        <taxon>Magnoliidae</taxon>
        <taxon>Laurales</taxon>
        <taxon>Lauraceae</taxon>
        <taxon>Persea</taxon>
    </lineage>
</organism>
<proteinExistence type="predicted"/>
<keyword evidence="2" id="KW-1185">Reference proteome</keyword>
<dbReference type="EMBL" id="CM056809">
    <property type="protein sequence ID" value="KAJ8648600.1"/>
    <property type="molecule type" value="Genomic_DNA"/>
</dbReference>
<comment type="caution">
    <text evidence="1">The sequence shown here is derived from an EMBL/GenBank/DDBJ whole genome shotgun (WGS) entry which is preliminary data.</text>
</comment>
<sequence length="888" mass="100035">MSYQIWVRLHARSLSTMTNPPFQHPSAFRNPNIYQYNLTITDCFKRGDVETASHLFDEMPRRNLVTWNCMISGYAQNYRLSKAQQIFDAMPRRNVVSWTALLTGYMRCGMLEEARDLFERMPERNVVCWNSMITGYINNGRIGMAWDLFDKMPIRNSVSWAIMIGGYLQNELVTEARALFDLAPEREASLYNAMLSGYLDLGYVEDAGKLFEKMPQRDIASWTTMITCYSRSGQMENARRLFDEMPEKCIEAWTAVIRGYLLIGDIKTAGDLFENMPQRDIIAWNSMISGYVQNGMLEDALKLFMKMPKRDLRSWNSILQGYVQQADMVIASDFFERMPSRDETSWNTIICGYQSEEALVLFRRMMREGLKPDQGTFTVIISVSASLASLLWGGSMHLNAIKFSYGHDTRVMSSLITMYSKCGSITDASKVFESISKRDTVAWNAMIVAHAYHGSALGALGLFPTMIEAGFEPDHVTFLGLLSACAHKGFVNEGRELFDSMVKNWKLLPKPEHYTCMVDLLGRCGRLSEAYQFIKQVPVDLPTHTWETLLSACRVHGNLKLGEFVAKKILNFQPLNGGVYVLLSNIYAAKGMWEEVARIRNLMKAIGTKKEQACSWIEIKGKVNAFVYNDRVHPQTEVIYKELDALSAIMEDIGTIAEEFDLSCRVVEKGSFRNGENLNPGRSFLEIDPTAGSASLSRSPSSLSRSSRTALPASRISLPARLAQISLFPQIPFFLSPVFLHLSPSPNRTAPLDCLANPTVQQFHNNFSRFPSPDLKSSRSSLPISQTQKENPSSSPHERSGPFPSRPHLPYDPKGSSPLISIGSCRSRCSRRVRFPSPSRCNCPALVKSSVVHVFANDESGLENNFEAFIEGEASERSTSKDETLTQI</sequence>
<reference evidence="1 2" key="1">
    <citation type="journal article" date="2022" name="Hortic Res">
        <title>A haplotype resolved chromosomal level avocado genome allows analysis of novel avocado genes.</title>
        <authorList>
            <person name="Nath O."/>
            <person name="Fletcher S.J."/>
            <person name="Hayward A."/>
            <person name="Shaw L.M."/>
            <person name="Masouleh A.K."/>
            <person name="Furtado A."/>
            <person name="Henry R.J."/>
            <person name="Mitter N."/>
        </authorList>
    </citation>
    <scope>NUCLEOTIDE SEQUENCE [LARGE SCALE GENOMIC DNA]</scope>
    <source>
        <strain evidence="2">cv. Hass</strain>
    </source>
</reference>
<protein>
    <submittedName>
        <fullName evidence="1">Uncharacterized protein</fullName>
    </submittedName>
</protein>
<gene>
    <name evidence="1" type="ORF">MRB53_001623</name>
</gene>
<name>A0ACC2MSI0_PERAE</name>
<dbReference type="Proteomes" id="UP001234297">
    <property type="component" value="Chromosome 1"/>
</dbReference>
<accession>A0ACC2MSI0</accession>